<evidence type="ECO:0000313" key="2">
    <source>
        <dbReference type="EMBL" id="QAS50820.1"/>
    </source>
</evidence>
<gene>
    <name evidence="2" type="ORF">HLI_00685</name>
</gene>
<evidence type="ECO:0000256" key="1">
    <source>
        <dbReference type="SAM" id="MobiDB-lite"/>
    </source>
</evidence>
<dbReference type="Proteomes" id="UP000287756">
    <property type="component" value="Chromosome"/>
</dbReference>
<proteinExistence type="predicted"/>
<dbReference type="Pfam" id="PF11122">
    <property type="entry name" value="Spore-coat_CotD"/>
    <property type="match status" value="1"/>
</dbReference>
<dbReference type="InterPro" id="IPR020108">
    <property type="entry name" value="Spore_coat_CotD"/>
</dbReference>
<reference evidence="2 3" key="1">
    <citation type="submission" date="2018-01" db="EMBL/GenBank/DDBJ databases">
        <title>The whole genome sequencing and assembly of Halobacillus litoralis ERB031 strain.</title>
        <authorList>
            <person name="Lee S.-J."/>
            <person name="Park M.-K."/>
            <person name="Kim J.-Y."/>
            <person name="Lee Y.-J."/>
            <person name="Yi H."/>
            <person name="Bahn Y.-S."/>
            <person name="Kim J.F."/>
            <person name="Lee D.-W."/>
        </authorList>
    </citation>
    <scope>NUCLEOTIDE SEQUENCE [LARGE SCALE GENOMIC DNA]</scope>
    <source>
        <strain evidence="2 3">ERB 031</strain>
    </source>
</reference>
<sequence>MHNHSMQGSCGCGPSGPASNRRPIVCPMQHCVLDNYFLENQDYIHPTHILVQNHHMLNNNHYFPYMVSEQNSFQTQDFAFPQGSSPDYNWMDYMNPQEMGQMPMGQGQGQGQGQMPMMDQEDMGEMGQMPMMNQEGMDGMGQMPMMPGQMMGQGQMPMGQGQIPMMGQGQGQGQIPMMGQGQGQGQMPMGQGQGQGQGQMPMMGQGQMPMMGGSGSNS</sequence>
<organism evidence="2 3">
    <name type="scientific">Halobacillus litoralis</name>
    <dbReference type="NCBI Taxonomy" id="45668"/>
    <lineage>
        <taxon>Bacteria</taxon>
        <taxon>Bacillati</taxon>
        <taxon>Bacillota</taxon>
        <taxon>Bacilli</taxon>
        <taxon>Bacillales</taxon>
        <taxon>Bacillaceae</taxon>
        <taxon>Halobacillus</taxon>
    </lineage>
</organism>
<dbReference type="OrthoDB" id="2974693at2"/>
<accession>A0A410M7F9</accession>
<evidence type="ECO:0000313" key="3">
    <source>
        <dbReference type="Proteomes" id="UP000287756"/>
    </source>
</evidence>
<evidence type="ECO:0008006" key="4">
    <source>
        <dbReference type="Google" id="ProtNLM"/>
    </source>
</evidence>
<feature type="region of interest" description="Disordered" evidence="1">
    <location>
        <begin position="180"/>
        <end position="199"/>
    </location>
</feature>
<name>A0A410M7F9_9BACI</name>
<protein>
    <recommendedName>
        <fullName evidence="4">Spore coat protein</fullName>
    </recommendedName>
</protein>
<dbReference type="EMBL" id="CP026118">
    <property type="protein sequence ID" value="QAS50820.1"/>
    <property type="molecule type" value="Genomic_DNA"/>
</dbReference>
<dbReference type="RefSeq" id="WP_128522582.1">
    <property type="nucleotide sequence ID" value="NZ_CP026118.1"/>
</dbReference>
<feature type="compositionally biased region" description="Low complexity" evidence="1">
    <location>
        <begin position="180"/>
        <end position="190"/>
    </location>
</feature>
<dbReference type="AlphaFoldDB" id="A0A410M7F9"/>
<dbReference type="KEGG" id="hli:HLI_00685"/>